<comment type="caution">
    <text evidence="2">The sequence shown here is derived from an EMBL/GenBank/DDBJ whole genome shotgun (WGS) entry which is preliminary data.</text>
</comment>
<dbReference type="OrthoDB" id="1718935at2759"/>
<feature type="region of interest" description="Disordered" evidence="1">
    <location>
        <begin position="46"/>
        <end position="133"/>
    </location>
</feature>
<dbReference type="Gene3D" id="3.60.10.10">
    <property type="entry name" value="Endonuclease/exonuclease/phosphatase"/>
    <property type="match status" value="1"/>
</dbReference>
<dbReference type="InterPro" id="IPR036691">
    <property type="entry name" value="Endo/exonu/phosph_ase_sf"/>
</dbReference>
<dbReference type="SUPFAM" id="SSF56219">
    <property type="entry name" value="DNase I-like"/>
    <property type="match status" value="1"/>
</dbReference>
<evidence type="ECO:0000313" key="2">
    <source>
        <dbReference type="EMBL" id="KAJ8438798.1"/>
    </source>
</evidence>
<keyword evidence="3" id="KW-1185">Reference proteome</keyword>
<protein>
    <recommendedName>
        <fullName evidence="4">Endonuclease/exonuclease/phosphatase domain-containing protein</fullName>
    </recommendedName>
</protein>
<evidence type="ECO:0000256" key="1">
    <source>
        <dbReference type="SAM" id="MobiDB-lite"/>
    </source>
</evidence>
<evidence type="ECO:0008006" key="4">
    <source>
        <dbReference type="Google" id="ProtNLM"/>
    </source>
</evidence>
<dbReference type="EMBL" id="JAKOGI010000240">
    <property type="protein sequence ID" value="KAJ8438798.1"/>
    <property type="molecule type" value="Genomic_DNA"/>
</dbReference>
<dbReference type="Proteomes" id="UP001153076">
    <property type="component" value="Unassembled WGS sequence"/>
</dbReference>
<gene>
    <name evidence="2" type="ORF">Cgig2_023832</name>
</gene>
<evidence type="ECO:0000313" key="3">
    <source>
        <dbReference type="Proteomes" id="UP001153076"/>
    </source>
</evidence>
<reference evidence="2" key="1">
    <citation type="submission" date="2022-04" db="EMBL/GenBank/DDBJ databases">
        <title>Carnegiea gigantea Genome sequencing and assembly v2.</title>
        <authorList>
            <person name="Copetti D."/>
            <person name="Sanderson M.J."/>
            <person name="Burquez A."/>
            <person name="Wojciechowski M.F."/>
        </authorList>
    </citation>
    <scope>NUCLEOTIDE SEQUENCE</scope>
    <source>
        <strain evidence="2">SGP5-SGP5p</strain>
        <tissue evidence="2">Aerial part</tissue>
    </source>
</reference>
<name>A0A9Q1K9G2_9CARY</name>
<sequence>MDSNDEVPGFEDLMDNLEAENDVAQSNTRFDDLLVGVWEGAVAQESPANPITTNSNLKGEIERPATSSNQESIYSRARTKTVSFSQNGYTKELLQLTQQPHSLGTEQTPKSLEVDEPPGYEKPHPSKANDLLTNYSPKALEIREEVLEEGEFRVQGSDTVEPPPGFESQAPEKEYHNKKKASSRTTKSVGSKGNHSRSQTTESLEQIARESLQLGKLLGGLIISWHKDSFQQTNLTAGQRWVCVYGEFLKEQFQCAICLIYAPNDPQGRVQVWNQLRTMKACSVMPLILLGDFNEVLKPSERKGLLHTTASMRDLQELVQDLQLLDLQIDKQFTGMRRDSASRIDRILVDKEVIEAFPNT</sequence>
<dbReference type="AlphaFoldDB" id="A0A9Q1K9G2"/>
<organism evidence="2 3">
    <name type="scientific">Carnegiea gigantea</name>
    <dbReference type="NCBI Taxonomy" id="171969"/>
    <lineage>
        <taxon>Eukaryota</taxon>
        <taxon>Viridiplantae</taxon>
        <taxon>Streptophyta</taxon>
        <taxon>Embryophyta</taxon>
        <taxon>Tracheophyta</taxon>
        <taxon>Spermatophyta</taxon>
        <taxon>Magnoliopsida</taxon>
        <taxon>eudicotyledons</taxon>
        <taxon>Gunneridae</taxon>
        <taxon>Pentapetalae</taxon>
        <taxon>Caryophyllales</taxon>
        <taxon>Cactineae</taxon>
        <taxon>Cactaceae</taxon>
        <taxon>Cactoideae</taxon>
        <taxon>Echinocereeae</taxon>
        <taxon>Carnegiea</taxon>
    </lineage>
</organism>
<feature type="compositionally biased region" description="Polar residues" evidence="1">
    <location>
        <begin position="80"/>
        <end position="110"/>
    </location>
</feature>
<accession>A0A9Q1K9G2</accession>
<feature type="compositionally biased region" description="Polar residues" evidence="1">
    <location>
        <begin position="46"/>
        <end position="57"/>
    </location>
</feature>
<proteinExistence type="predicted"/>
<feature type="compositionally biased region" description="Polar residues" evidence="1">
    <location>
        <begin position="183"/>
        <end position="203"/>
    </location>
</feature>
<feature type="region of interest" description="Disordered" evidence="1">
    <location>
        <begin position="152"/>
        <end position="203"/>
    </location>
</feature>